<keyword evidence="1" id="KW-0472">Membrane</keyword>
<reference evidence="2 3" key="1">
    <citation type="journal article" date="2011" name="Int. J. Syst. Evol. Microbiol.">
        <title>Ochrobactrum pecoris sp. nov., isolated from farm animals.</title>
        <authorList>
            <person name="Kampfer P."/>
            <person name="Huber B."/>
            <person name="Busse H.J."/>
            <person name="Scholz H.C."/>
            <person name="Tomaso H."/>
            <person name="Hotzel H."/>
            <person name="Melzer F."/>
        </authorList>
    </citation>
    <scope>NUCLEOTIDE SEQUENCE [LARGE SCALE GENOMIC DNA]</scope>
    <source>
        <strain evidence="2 3">08RB2639</strain>
    </source>
</reference>
<feature type="transmembrane region" description="Helical" evidence="1">
    <location>
        <begin position="71"/>
        <end position="93"/>
    </location>
</feature>
<proteinExistence type="predicted"/>
<evidence type="ECO:0000313" key="2">
    <source>
        <dbReference type="EMBL" id="TNV13345.1"/>
    </source>
</evidence>
<name>A0A5C5CQ76_9HYPH</name>
<evidence type="ECO:0000256" key="1">
    <source>
        <dbReference type="SAM" id="Phobius"/>
    </source>
</evidence>
<comment type="caution">
    <text evidence="2">The sequence shown here is derived from an EMBL/GenBank/DDBJ whole genome shotgun (WGS) entry which is preliminary data.</text>
</comment>
<evidence type="ECO:0000313" key="3">
    <source>
        <dbReference type="Proteomes" id="UP000313390"/>
    </source>
</evidence>
<dbReference type="AlphaFoldDB" id="A0A5C5CQ76"/>
<keyword evidence="1" id="KW-1133">Transmembrane helix</keyword>
<sequence>MHELSIEGFVRSVDAVGASRVIADKIKPFCLSVSTERHSTSFVFPNGKAVMKHEKNGISIFISANGVVEFYGIRSIICCYLLLFIKGNSIYWFPSRKNI</sequence>
<keyword evidence="1" id="KW-0812">Transmembrane</keyword>
<accession>A0A5C5CQ76</accession>
<dbReference type="Proteomes" id="UP000313390">
    <property type="component" value="Unassembled WGS sequence"/>
</dbReference>
<gene>
    <name evidence="2" type="ORF">FIB18_06615</name>
</gene>
<organism evidence="2 3">
    <name type="scientific">Brucella pecoris</name>
    <dbReference type="NCBI Taxonomy" id="867683"/>
    <lineage>
        <taxon>Bacteria</taxon>
        <taxon>Pseudomonadati</taxon>
        <taxon>Pseudomonadota</taxon>
        <taxon>Alphaproteobacteria</taxon>
        <taxon>Hyphomicrobiales</taxon>
        <taxon>Brucellaceae</taxon>
        <taxon>Brucella/Ochrobactrum group</taxon>
        <taxon>Brucella</taxon>
    </lineage>
</organism>
<protein>
    <submittedName>
        <fullName evidence="2">Uncharacterized protein</fullName>
    </submittedName>
</protein>
<dbReference type="EMBL" id="VEWK01000003">
    <property type="protein sequence ID" value="TNV13345.1"/>
    <property type="molecule type" value="Genomic_DNA"/>
</dbReference>